<evidence type="ECO:0000256" key="6">
    <source>
        <dbReference type="ARBA" id="ARBA00023136"/>
    </source>
</evidence>
<gene>
    <name evidence="12" type="ORF">ABWT76_005537</name>
</gene>
<feature type="transmembrane region" description="Helical" evidence="8">
    <location>
        <begin position="34"/>
        <end position="54"/>
    </location>
</feature>
<dbReference type="RefSeq" id="WP_354635283.1">
    <property type="nucleotide sequence ID" value="NZ_CP159837.1"/>
</dbReference>
<reference evidence="12" key="1">
    <citation type="submission" date="2024-07" db="EMBL/GenBank/DDBJ databases">
        <authorList>
            <person name="Kim Y.J."/>
            <person name="Jeong J.Y."/>
        </authorList>
    </citation>
    <scope>NUCLEOTIDE SEQUENCE</scope>
    <source>
        <strain evidence="12">GIHE-MW2</strain>
    </source>
</reference>
<evidence type="ECO:0000256" key="3">
    <source>
        <dbReference type="ARBA" id="ARBA00022475"/>
    </source>
</evidence>
<evidence type="ECO:0000313" key="12">
    <source>
        <dbReference type="EMBL" id="XCM36760.1"/>
    </source>
</evidence>
<evidence type="ECO:0000256" key="8">
    <source>
        <dbReference type="SAM" id="Phobius"/>
    </source>
</evidence>
<dbReference type="Pfam" id="PF07662">
    <property type="entry name" value="Nucleos_tra2_C"/>
    <property type="match status" value="1"/>
</dbReference>
<dbReference type="PANTHER" id="PTHR10590">
    <property type="entry name" value="SODIUM/NUCLEOSIDE COTRANSPORTER"/>
    <property type="match status" value="1"/>
</dbReference>
<feature type="domain" description="Nucleoside transporter/FeoB GTPase Gate" evidence="11">
    <location>
        <begin position="129"/>
        <end position="225"/>
    </location>
</feature>
<dbReference type="PANTHER" id="PTHR10590:SF4">
    <property type="entry name" value="SOLUTE CARRIER FAMILY 28 MEMBER 3"/>
    <property type="match status" value="1"/>
</dbReference>
<dbReference type="AlphaFoldDB" id="A0AAU8JDD3"/>
<evidence type="ECO:0000256" key="4">
    <source>
        <dbReference type="ARBA" id="ARBA00022692"/>
    </source>
</evidence>
<feature type="transmembrane region" description="Helical" evidence="8">
    <location>
        <begin position="124"/>
        <end position="147"/>
    </location>
</feature>
<evidence type="ECO:0000259" key="10">
    <source>
        <dbReference type="Pfam" id="PF07662"/>
    </source>
</evidence>
<dbReference type="GO" id="GO:0015293">
    <property type="term" value="F:symporter activity"/>
    <property type="evidence" value="ECO:0007669"/>
    <property type="project" value="TreeGrafter"/>
</dbReference>
<feature type="domain" description="Concentrative nucleoside transporter C-terminal" evidence="10">
    <location>
        <begin position="236"/>
        <end position="461"/>
    </location>
</feature>
<dbReference type="EMBL" id="CP159837">
    <property type="protein sequence ID" value="XCM36760.1"/>
    <property type="molecule type" value="Genomic_DNA"/>
</dbReference>
<sequence length="474" mass="50699">MNLTLNLISFLGIFALCFVAWLGSEDRKALPIKVIVWGIALQLVLGLLVFQVPITRNLIANLGDLFNALIDAADTGARFLFGDLIVPKMESVGPGAAGRWITRALQNPYVAVPGDRLGNNFLDFGYIFAFRALPQVIFFSAIVSLLYRLGIIQPIVKLFATIFRATLGISGAESLSGAANIFVGIESMIAVKPFLVDMTRSELCAILTSCFGSIASTVLGLYASYLRGTFPNITAHMMSASILTIPACFVIAKILVPEKGEPKTLGTIPEEPEDETKEKPSPMDSLILGALDGVNMATGIAAVLIAIIGLVALLNNMFGSLAGLSQSSFGPWQTIGNLFSLVTLNNIFGVLFFPLTLLTGVSLNPPEIWQASVLIGQRVLQTSIPPYIELARLNSQQLISDRAMLIVSYVLCGFAHIPSYGIFVGGLASLVPSRRNEISSLGWISLWAATLATLMTGCIAGVFFFGDSASILGR</sequence>
<dbReference type="InterPro" id="IPR011642">
    <property type="entry name" value="Gate_dom"/>
</dbReference>
<keyword evidence="6 8" id="KW-0472">Membrane</keyword>
<protein>
    <submittedName>
        <fullName evidence="12">Nucleoside transporter C-terminal domain-containing protein</fullName>
    </submittedName>
</protein>
<evidence type="ECO:0000256" key="1">
    <source>
        <dbReference type="ARBA" id="ARBA00004651"/>
    </source>
</evidence>
<feature type="region of interest" description="Disordered" evidence="7">
    <location>
        <begin position="263"/>
        <end position="282"/>
    </location>
</feature>
<proteinExistence type="inferred from homology"/>
<keyword evidence="4 8" id="KW-0812">Transmembrane</keyword>
<evidence type="ECO:0000256" key="5">
    <source>
        <dbReference type="ARBA" id="ARBA00022989"/>
    </source>
</evidence>
<name>A0AAU8JDD3_9CYAN</name>
<feature type="transmembrane region" description="Helical" evidence="8">
    <location>
        <begin position="403"/>
        <end position="423"/>
    </location>
</feature>
<dbReference type="Pfam" id="PF07670">
    <property type="entry name" value="Gate"/>
    <property type="match status" value="1"/>
</dbReference>
<feature type="transmembrane region" description="Helical" evidence="8">
    <location>
        <begin position="334"/>
        <end position="358"/>
    </location>
</feature>
<feature type="domain" description="Concentrative nucleoside transporter N-terminal" evidence="9">
    <location>
        <begin position="11"/>
        <end position="84"/>
    </location>
</feature>
<accession>A0AAU8JDD3</accession>
<keyword evidence="3" id="KW-1003">Cell membrane</keyword>
<feature type="transmembrane region" description="Helical" evidence="8">
    <location>
        <begin position="286"/>
        <end position="314"/>
    </location>
</feature>
<comment type="similarity">
    <text evidence="2">Belongs to the concentrative nucleoside transporter (CNT) (TC 2.A.41) family.</text>
</comment>
<dbReference type="Pfam" id="PF01773">
    <property type="entry name" value="Nucleos_tra2_N"/>
    <property type="match status" value="1"/>
</dbReference>
<dbReference type="InterPro" id="IPR002668">
    <property type="entry name" value="CNT_N_dom"/>
</dbReference>
<dbReference type="InterPro" id="IPR008276">
    <property type="entry name" value="C_nuclsd_transpt"/>
</dbReference>
<evidence type="ECO:0000256" key="2">
    <source>
        <dbReference type="ARBA" id="ARBA00009033"/>
    </source>
</evidence>
<feature type="transmembrane region" description="Helical" evidence="8">
    <location>
        <begin position="443"/>
        <end position="465"/>
    </location>
</feature>
<evidence type="ECO:0000259" key="11">
    <source>
        <dbReference type="Pfam" id="PF07670"/>
    </source>
</evidence>
<dbReference type="GO" id="GO:0005337">
    <property type="term" value="F:nucleoside transmembrane transporter activity"/>
    <property type="evidence" value="ECO:0007669"/>
    <property type="project" value="InterPro"/>
</dbReference>
<feature type="transmembrane region" description="Helical" evidence="8">
    <location>
        <begin position="237"/>
        <end position="256"/>
    </location>
</feature>
<dbReference type="InterPro" id="IPR011657">
    <property type="entry name" value="CNT_C_dom"/>
</dbReference>
<evidence type="ECO:0000259" key="9">
    <source>
        <dbReference type="Pfam" id="PF01773"/>
    </source>
</evidence>
<organism evidence="12">
    <name type="scientific">Planktothricoides raciborskii GIHE-MW2</name>
    <dbReference type="NCBI Taxonomy" id="2792601"/>
    <lineage>
        <taxon>Bacteria</taxon>
        <taxon>Bacillati</taxon>
        <taxon>Cyanobacteriota</taxon>
        <taxon>Cyanophyceae</taxon>
        <taxon>Oscillatoriophycideae</taxon>
        <taxon>Oscillatoriales</taxon>
        <taxon>Oscillatoriaceae</taxon>
        <taxon>Planktothricoides</taxon>
    </lineage>
</organism>
<feature type="transmembrane region" description="Helical" evidence="8">
    <location>
        <begin position="203"/>
        <end position="225"/>
    </location>
</feature>
<keyword evidence="5 8" id="KW-1133">Transmembrane helix</keyword>
<comment type="subcellular location">
    <subcellularLocation>
        <location evidence="1">Cell membrane</location>
        <topology evidence="1">Multi-pass membrane protein</topology>
    </subcellularLocation>
</comment>
<dbReference type="GO" id="GO:0005886">
    <property type="term" value="C:plasma membrane"/>
    <property type="evidence" value="ECO:0007669"/>
    <property type="project" value="UniProtKB-SubCell"/>
</dbReference>
<evidence type="ECO:0000256" key="7">
    <source>
        <dbReference type="SAM" id="MobiDB-lite"/>
    </source>
</evidence>
<feature type="transmembrane region" description="Helical" evidence="8">
    <location>
        <begin position="154"/>
        <end position="172"/>
    </location>
</feature>
<feature type="transmembrane region" description="Helical" evidence="8">
    <location>
        <begin position="6"/>
        <end position="22"/>
    </location>
</feature>